<dbReference type="Proteomes" id="UP000270342">
    <property type="component" value="Unassembled WGS sequence"/>
</dbReference>
<evidence type="ECO:0000313" key="1">
    <source>
        <dbReference type="EMBL" id="RKP46657.1"/>
    </source>
</evidence>
<organism evidence="1 2">
    <name type="scientific">Pararobbsia silviterrae</name>
    <dbReference type="NCBI Taxonomy" id="1792498"/>
    <lineage>
        <taxon>Bacteria</taxon>
        <taxon>Pseudomonadati</taxon>
        <taxon>Pseudomonadota</taxon>
        <taxon>Betaproteobacteria</taxon>
        <taxon>Burkholderiales</taxon>
        <taxon>Burkholderiaceae</taxon>
        <taxon>Pararobbsia</taxon>
    </lineage>
</organism>
<name>A0A494X7H5_9BURK</name>
<proteinExistence type="predicted"/>
<reference evidence="1 2" key="1">
    <citation type="submission" date="2018-10" db="EMBL/GenBank/DDBJ databases">
        <title>Robbsia sp. DHC34, isolated from soil.</title>
        <authorList>
            <person name="Gao Z.-H."/>
            <person name="Qiu L.-H."/>
        </authorList>
    </citation>
    <scope>NUCLEOTIDE SEQUENCE [LARGE SCALE GENOMIC DNA]</scope>
    <source>
        <strain evidence="1 2">DHC34</strain>
    </source>
</reference>
<dbReference type="AlphaFoldDB" id="A0A494X7H5"/>
<accession>A0A494X7H5</accession>
<keyword evidence="2" id="KW-1185">Reference proteome</keyword>
<evidence type="ECO:0000313" key="2">
    <source>
        <dbReference type="Proteomes" id="UP000270342"/>
    </source>
</evidence>
<dbReference type="EMBL" id="RBZU01000014">
    <property type="protein sequence ID" value="RKP46657.1"/>
    <property type="molecule type" value="Genomic_DNA"/>
</dbReference>
<protein>
    <submittedName>
        <fullName evidence="1">Uncharacterized protein</fullName>
    </submittedName>
</protein>
<gene>
    <name evidence="1" type="ORF">D7S86_24515</name>
</gene>
<comment type="caution">
    <text evidence="1">The sequence shown here is derived from an EMBL/GenBank/DDBJ whole genome shotgun (WGS) entry which is preliminary data.</text>
</comment>
<sequence length="74" mass="7775">MRVRLSACVSNANPAHAVVRALGFFDGRSMSRCTLHADLRAIVGDRGIESASAVGRTVRIALGLACGSHTWGSH</sequence>